<dbReference type="EMBL" id="BJWL01000022">
    <property type="protein sequence ID" value="GFZ11155.1"/>
    <property type="molecule type" value="Genomic_DNA"/>
</dbReference>
<protein>
    <submittedName>
        <fullName evidence="1">Uncharacterized protein</fullName>
    </submittedName>
</protein>
<evidence type="ECO:0000313" key="1">
    <source>
        <dbReference type="EMBL" id="GFZ11155.1"/>
    </source>
</evidence>
<accession>A0A7J0GK46</accession>
<organism evidence="1 2">
    <name type="scientific">Actinidia rufa</name>
    <dbReference type="NCBI Taxonomy" id="165716"/>
    <lineage>
        <taxon>Eukaryota</taxon>
        <taxon>Viridiplantae</taxon>
        <taxon>Streptophyta</taxon>
        <taxon>Embryophyta</taxon>
        <taxon>Tracheophyta</taxon>
        <taxon>Spermatophyta</taxon>
        <taxon>Magnoliopsida</taxon>
        <taxon>eudicotyledons</taxon>
        <taxon>Gunneridae</taxon>
        <taxon>Pentapetalae</taxon>
        <taxon>asterids</taxon>
        <taxon>Ericales</taxon>
        <taxon>Actinidiaceae</taxon>
        <taxon>Actinidia</taxon>
    </lineage>
</organism>
<dbReference type="PANTHER" id="PTHR47592">
    <property type="entry name" value="PBF68 PROTEIN"/>
    <property type="match status" value="1"/>
</dbReference>
<gene>
    <name evidence="1" type="ORF">Acr_22g0005530</name>
</gene>
<dbReference type="PANTHER" id="PTHR47592:SF27">
    <property type="entry name" value="OS08G0421700 PROTEIN"/>
    <property type="match status" value="1"/>
</dbReference>
<dbReference type="OrthoDB" id="1651011at2759"/>
<proteinExistence type="predicted"/>
<sequence>MNGDNTNVGENTTVPMIATPNVMPSPTPIIAGHGKKPEKFNGSDFKRWQRKMLFYLTTLNLAAYLREDIPSLEEGETDCLTMATVEAWKHADFFCKNYILNSLENTLYNMYYTIPTAKELWNFLDKKYKTEDAETKKFVVGLFLEFKMTDANTIMSQVQEFQLILHEIRTEGMALNESFQVAAQIEKLPLLWRDFKNYLKHKHKEMGLEDIIVRLRIEEDNR</sequence>
<reference evidence="1 2" key="1">
    <citation type="submission" date="2019-07" db="EMBL/GenBank/DDBJ databases">
        <title>De Novo Assembly of kiwifruit Actinidia rufa.</title>
        <authorList>
            <person name="Sugita-Konishi S."/>
            <person name="Sato K."/>
            <person name="Mori E."/>
            <person name="Abe Y."/>
            <person name="Kisaki G."/>
            <person name="Hamano K."/>
            <person name="Suezawa K."/>
            <person name="Otani M."/>
            <person name="Fukuda T."/>
            <person name="Manabe T."/>
            <person name="Gomi K."/>
            <person name="Tabuchi M."/>
            <person name="Akimitsu K."/>
            <person name="Kataoka I."/>
        </authorList>
    </citation>
    <scope>NUCLEOTIDE SEQUENCE [LARGE SCALE GENOMIC DNA]</scope>
    <source>
        <strain evidence="2">cv. Fuchu</strain>
    </source>
</reference>
<dbReference type="Proteomes" id="UP000585474">
    <property type="component" value="Unassembled WGS sequence"/>
</dbReference>
<keyword evidence="2" id="KW-1185">Reference proteome</keyword>
<dbReference type="AlphaFoldDB" id="A0A7J0GK46"/>
<dbReference type="Pfam" id="PF14223">
    <property type="entry name" value="Retrotran_gag_2"/>
    <property type="match status" value="1"/>
</dbReference>
<evidence type="ECO:0000313" key="2">
    <source>
        <dbReference type="Proteomes" id="UP000585474"/>
    </source>
</evidence>
<comment type="caution">
    <text evidence="1">The sequence shown here is derived from an EMBL/GenBank/DDBJ whole genome shotgun (WGS) entry which is preliminary data.</text>
</comment>
<name>A0A7J0GK46_9ERIC</name>